<dbReference type="InterPro" id="IPR002082">
    <property type="entry name" value="Asp_carbamoyltransf"/>
</dbReference>
<dbReference type="InterPro" id="IPR006131">
    <property type="entry name" value="Asp_carbamoyltransf_Asp/Orn-bd"/>
</dbReference>
<dbReference type="PRINTS" id="PR00100">
    <property type="entry name" value="AOTCASE"/>
</dbReference>
<dbReference type="GO" id="GO:0004070">
    <property type="term" value="F:aspartate carbamoyltransferase activity"/>
    <property type="evidence" value="ECO:0007669"/>
    <property type="project" value="UniProtKB-UniRule"/>
</dbReference>
<dbReference type="HAMAP" id="MF_00001">
    <property type="entry name" value="Asp_carb_tr"/>
    <property type="match status" value="1"/>
</dbReference>
<dbReference type="Proteomes" id="UP000183403">
    <property type="component" value="Unassembled WGS sequence"/>
</dbReference>
<feature type="binding site" evidence="7">
    <location>
        <position position="262"/>
    </location>
    <ligand>
        <name>carbamoyl phosphate</name>
        <dbReference type="ChEBI" id="CHEBI:58228"/>
    </ligand>
</feature>
<evidence type="ECO:0000256" key="2">
    <source>
        <dbReference type="ARBA" id="ARBA00008896"/>
    </source>
</evidence>
<feature type="domain" description="Aspartate/ornithine carbamoyltransferase carbamoyl-P binding" evidence="9">
    <location>
        <begin position="2"/>
        <end position="144"/>
    </location>
</feature>
<dbReference type="SUPFAM" id="SSF53671">
    <property type="entry name" value="Aspartate/ornithine carbamoyltransferase"/>
    <property type="match status" value="1"/>
</dbReference>
<comment type="catalytic activity">
    <reaction evidence="6 7">
        <text>carbamoyl phosphate + L-aspartate = N-carbamoyl-L-aspartate + phosphate + H(+)</text>
        <dbReference type="Rhea" id="RHEA:20013"/>
        <dbReference type="ChEBI" id="CHEBI:15378"/>
        <dbReference type="ChEBI" id="CHEBI:29991"/>
        <dbReference type="ChEBI" id="CHEBI:32814"/>
        <dbReference type="ChEBI" id="CHEBI:43474"/>
        <dbReference type="ChEBI" id="CHEBI:58228"/>
        <dbReference type="EC" id="2.1.3.2"/>
    </reaction>
</comment>
<feature type="binding site" evidence="7">
    <location>
        <position position="261"/>
    </location>
    <ligand>
        <name>carbamoyl phosphate</name>
        <dbReference type="ChEBI" id="CHEBI:58228"/>
    </ligand>
</feature>
<dbReference type="FunFam" id="3.40.50.1370:FF:000001">
    <property type="entry name" value="Aspartate carbamoyltransferase"/>
    <property type="match status" value="1"/>
</dbReference>
<dbReference type="PRINTS" id="PR00101">
    <property type="entry name" value="ATCASE"/>
</dbReference>
<evidence type="ECO:0000256" key="5">
    <source>
        <dbReference type="ARBA" id="ARBA00043884"/>
    </source>
</evidence>
<accession>A0A1J5SQR0</accession>
<keyword evidence="4 7" id="KW-0665">Pyrimidine biosynthesis</keyword>
<evidence type="ECO:0000259" key="8">
    <source>
        <dbReference type="Pfam" id="PF00185"/>
    </source>
</evidence>
<feature type="binding site" evidence="7">
    <location>
        <position position="82"/>
    </location>
    <ligand>
        <name>L-aspartate</name>
        <dbReference type="ChEBI" id="CHEBI:29991"/>
    </ligand>
</feature>
<evidence type="ECO:0000256" key="3">
    <source>
        <dbReference type="ARBA" id="ARBA00022679"/>
    </source>
</evidence>
<dbReference type="Pfam" id="PF00185">
    <property type="entry name" value="OTCace"/>
    <property type="match status" value="1"/>
</dbReference>
<comment type="function">
    <text evidence="5 7">Catalyzes the condensation of carbamoyl phosphate and aspartate to form carbamoyl aspartate and inorganic phosphate, the committed step in the de novo pyrimidine nucleotide biosynthesis pathway.</text>
</comment>
<dbReference type="Pfam" id="PF02729">
    <property type="entry name" value="OTCace_N"/>
    <property type="match status" value="1"/>
</dbReference>
<dbReference type="PANTHER" id="PTHR45753">
    <property type="entry name" value="ORNITHINE CARBAMOYLTRANSFERASE, MITOCHONDRIAL"/>
    <property type="match status" value="1"/>
</dbReference>
<evidence type="ECO:0000256" key="6">
    <source>
        <dbReference type="ARBA" id="ARBA00048859"/>
    </source>
</evidence>
<reference evidence="10 11" key="1">
    <citation type="submission" date="2016-08" db="EMBL/GenBank/DDBJ databases">
        <title>New Insights into Marine Group III Euryarchaeota, from dark to light.</title>
        <authorList>
            <person name="Haro-Moreno J.M."/>
            <person name="Rodriguez-Valera F."/>
            <person name="Lopez-Garcia P."/>
            <person name="Moreira D."/>
            <person name="Martin-Cuadrado A.B."/>
        </authorList>
    </citation>
    <scope>NUCLEOTIDE SEQUENCE [LARGE SCALE GENOMIC DNA]</scope>
    <source>
        <strain evidence="10">CG-Epi6</strain>
    </source>
</reference>
<dbReference type="GO" id="GO:0044205">
    <property type="term" value="P:'de novo' UMP biosynthetic process"/>
    <property type="evidence" value="ECO:0007669"/>
    <property type="project" value="UniProtKB-UniRule"/>
</dbReference>
<dbReference type="UniPathway" id="UPA00070">
    <property type="reaction ID" value="UER00116"/>
</dbReference>
<dbReference type="InterPro" id="IPR036901">
    <property type="entry name" value="Asp/Orn_carbamoylTrfase_sf"/>
</dbReference>
<feature type="binding site" evidence="7">
    <location>
        <position position="222"/>
    </location>
    <ligand>
        <name>L-aspartate</name>
        <dbReference type="ChEBI" id="CHEBI:29991"/>
    </ligand>
</feature>
<evidence type="ECO:0000256" key="1">
    <source>
        <dbReference type="ARBA" id="ARBA00004852"/>
    </source>
</evidence>
<comment type="caution">
    <text evidence="10">The sequence shown here is derived from an EMBL/GenBank/DDBJ whole genome shotgun (WGS) entry which is preliminary data.</text>
</comment>
<gene>
    <name evidence="7" type="primary">pyrB</name>
    <name evidence="10" type="ORF">BEU03_00680</name>
</gene>
<dbReference type="EMBL" id="MIYV01000021">
    <property type="protein sequence ID" value="OIR10833.1"/>
    <property type="molecule type" value="Genomic_DNA"/>
</dbReference>
<name>A0A1J5SQR0_9ARCH</name>
<organism evidence="10 11">
    <name type="scientific">Marine Group III euryarchaeote CG-Epi6</name>
    <dbReference type="NCBI Taxonomy" id="1889000"/>
    <lineage>
        <taxon>Archaea</taxon>
        <taxon>Methanobacteriati</taxon>
        <taxon>Thermoplasmatota</taxon>
        <taxon>Thermoplasmata</taxon>
        <taxon>Candidatus Thermoprofundales</taxon>
    </lineage>
</organism>
<feature type="binding site" evidence="7">
    <location>
        <position position="54"/>
    </location>
    <ligand>
        <name>carbamoyl phosphate</name>
        <dbReference type="ChEBI" id="CHEBI:58228"/>
    </ligand>
</feature>
<dbReference type="GO" id="GO:0016597">
    <property type="term" value="F:amino acid binding"/>
    <property type="evidence" value="ECO:0007669"/>
    <property type="project" value="InterPro"/>
</dbReference>
<evidence type="ECO:0000256" key="7">
    <source>
        <dbReference type="HAMAP-Rule" id="MF_00001"/>
    </source>
</evidence>
<dbReference type="InterPro" id="IPR006130">
    <property type="entry name" value="Asp/Orn_carbamoylTrfase"/>
</dbReference>
<dbReference type="InterPro" id="IPR006132">
    <property type="entry name" value="Asp/Orn_carbamoyltranf_P-bd"/>
</dbReference>
<feature type="binding site" evidence="7">
    <location>
        <position position="131"/>
    </location>
    <ligand>
        <name>carbamoyl phosphate</name>
        <dbReference type="ChEBI" id="CHEBI:58228"/>
    </ligand>
</feature>
<comment type="subunit">
    <text evidence="7">Heterooligomer of catalytic and regulatory chains.</text>
</comment>
<evidence type="ECO:0000313" key="10">
    <source>
        <dbReference type="EMBL" id="OIR10833.1"/>
    </source>
</evidence>
<feature type="binding site" evidence="7">
    <location>
        <position position="134"/>
    </location>
    <ligand>
        <name>carbamoyl phosphate</name>
        <dbReference type="ChEBI" id="CHEBI:58228"/>
    </ligand>
</feature>
<dbReference type="FunFam" id="3.40.50.1370:FF:000002">
    <property type="entry name" value="Aspartate carbamoyltransferase 2"/>
    <property type="match status" value="1"/>
</dbReference>
<comment type="pathway">
    <text evidence="1 7">Pyrimidine metabolism; UMP biosynthesis via de novo pathway; (S)-dihydroorotate from bicarbonate: step 2/3.</text>
</comment>
<evidence type="ECO:0000313" key="11">
    <source>
        <dbReference type="Proteomes" id="UP000183403"/>
    </source>
</evidence>
<keyword evidence="3 7" id="KW-0808">Transferase</keyword>
<sequence length="302" mass="33270">MKHVVSIADLSKKQILSILKRAKELVPVAKGKKKSKSLDGKILATCFFEPSTRTRLSFETAMQRLGGTCIGFADPSATSHLKGETLVDGIKMVAGYADAVVLRHPQEGSARLASENSEVPLINGGDGAGQHPTQTLLDLFTINEEMKKMEGLNVGMLGDLRYGRTVHSLSHALAKFGNKLSFISPDSLSMPSYVTDDLSCEWSSHNSIEDVLNDLDVLYVTRIQKERFPDLEEYKKVASAYVINLDLLKNAKSNMRILHPLPRVTEISTDVDKTKHAAYFRQAFNGVPVRMALLEQLIGGKK</sequence>
<evidence type="ECO:0000256" key="4">
    <source>
        <dbReference type="ARBA" id="ARBA00022975"/>
    </source>
</evidence>
<feature type="binding site" evidence="7">
    <location>
        <position position="53"/>
    </location>
    <ligand>
        <name>carbamoyl phosphate</name>
        <dbReference type="ChEBI" id="CHEBI:58228"/>
    </ligand>
</feature>
<proteinExistence type="inferred from homology"/>
<protein>
    <recommendedName>
        <fullName evidence="7">Aspartate carbamoyltransferase</fullName>
        <ecNumber evidence="7">2.1.3.2</ecNumber>
    </recommendedName>
    <alternativeName>
        <fullName evidence="7">Aspartate transcarbamylase</fullName>
        <shortName evidence="7">ATCase</shortName>
    </alternativeName>
</protein>
<dbReference type="EC" id="2.1.3.2" evidence="7"/>
<dbReference type="PROSITE" id="PS00097">
    <property type="entry name" value="CARBAMOYLTRANSFERASE"/>
    <property type="match status" value="1"/>
</dbReference>
<comment type="similarity">
    <text evidence="2 7">Belongs to the aspartate/ornithine carbamoyltransferase superfamily. ATCase family.</text>
</comment>
<dbReference type="AlphaFoldDB" id="A0A1J5SQR0"/>
<evidence type="ECO:0000259" key="9">
    <source>
        <dbReference type="Pfam" id="PF02729"/>
    </source>
</evidence>
<dbReference type="NCBIfam" id="TIGR00670">
    <property type="entry name" value="asp_carb_tr"/>
    <property type="match status" value="1"/>
</dbReference>
<dbReference type="Gene3D" id="3.40.50.1370">
    <property type="entry name" value="Aspartate/ornithine carbamoyltransferase"/>
    <property type="match status" value="2"/>
</dbReference>
<feature type="domain" description="Aspartate/ornithine carbamoyltransferase Asp/Orn-binding" evidence="8">
    <location>
        <begin position="150"/>
        <end position="296"/>
    </location>
</feature>
<dbReference type="GO" id="GO:0006207">
    <property type="term" value="P:'de novo' pyrimidine nucleobase biosynthetic process"/>
    <property type="evidence" value="ECO:0007669"/>
    <property type="project" value="InterPro"/>
</dbReference>
<dbReference type="NCBIfam" id="NF002032">
    <property type="entry name" value="PRK00856.1"/>
    <property type="match status" value="1"/>
</dbReference>
<dbReference type="PANTHER" id="PTHR45753:SF6">
    <property type="entry name" value="ASPARTATE CARBAMOYLTRANSFERASE"/>
    <property type="match status" value="1"/>
</dbReference>
<feature type="binding site" evidence="7">
    <location>
        <position position="103"/>
    </location>
    <ligand>
        <name>carbamoyl phosphate</name>
        <dbReference type="ChEBI" id="CHEBI:58228"/>
    </ligand>
</feature>
<dbReference type="GO" id="GO:0006520">
    <property type="term" value="P:amino acid metabolic process"/>
    <property type="evidence" value="ECO:0007669"/>
    <property type="project" value="InterPro"/>
</dbReference>
<feature type="binding site" evidence="7">
    <location>
        <position position="164"/>
    </location>
    <ligand>
        <name>L-aspartate</name>
        <dbReference type="ChEBI" id="CHEBI:29991"/>
    </ligand>
</feature>